<dbReference type="GO" id="GO:0015035">
    <property type="term" value="F:protein-disulfide reductase activity"/>
    <property type="evidence" value="ECO:0007669"/>
    <property type="project" value="TreeGrafter"/>
</dbReference>
<evidence type="ECO:0000313" key="7">
    <source>
        <dbReference type="Proteomes" id="UP000605259"/>
    </source>
</evidence>
<comment type="caution">
    <text evidence="6">The sequence shown here is derived from an EMBL/GenBank/DDBJ whole genome shotgun (WGS) entry which is preliminary data.</text>
</comment>
<evidence type="ECO:0000256" key="2">
    <source>
        <dbReference type="ARBA" id="ARBA00023157"/>
    </source>
</evidence>
<dbReference type="Gene3D" id="3.40.30.10">
    <property type="entry name" value="Glutaredoxin"/>
    <property type="match status" value="1"/>
</dbReference>
<evidence type="ECO:0000256" key="3">
    <source>
        <dbReference type="ARBA" id="ARBA00023284"/>
    </source>
</evidence>
<dbReference type="GO" id="GO:0045454">
    <property type="term" value="P:cell redox homeostasis"/>
    <property type="evidence" value="ECO:0007669"/>
    <property type="project" value="TreeGrafter"/>
</dbReference>
<keyword evidence="7" id="KW-1185">Reference proteome</keyword>
<feature type="domain" description="Thioredoxin" evidence="5">
    <location>
        <begin position="60"/>
        <end position="151"/>
    </location>
</feature>
<comment type="similarity">
    <text evidence="1">Belongs to the thioredoxin family.</text>
</comment>
<sequence>MKKMLVFTAILLAVLSSLAFITNSQNEEKTKGSPFGDKDLHQETIKQLDNPHYKNQVMLEDLKKALTNKEDMTIYFYQPTCGPCQQTSPIVVPLTEEMGIDLKLFNLLEFKDGWNTFNIDKTPTIVRYKDGKEVDRIVGLKSKEEFKTWFEKTK</sequence>
<dbReference type="SUPFAM" id="SSF52833">
    <property type="entry name" value="Thioredoxin-like"/>
    <property type="match status" value="1"/>
</dbReference>
<dbReference type="AlphaFoldDB" id="A0A917EQK0"/>
<feature type="chain" id="PRO_5038392762" evidence="4">
    <location>
        <begin position="20"/>
        <end position="154"/>
    </location>
</feature>
<dbReference type="Pfam" id="PF00085">
    <property type="entry name" value="Thioredoxin"/>
    <property type="match status" value="1"/>
</dbReference>
<evidence type="ECO:0000256" key="1">
    <source>
        <dbReference type="ARBA" id="ARBA00008987"/>
    </source>
</evidence>
<protein>
    <submittedName>
        <fullName evidence="6">Thiol reductase thioredoxin</fullName>
    </submittedName>
</protein>
<proteinExistence type="inferred from homology"/>
<dbReference type="GO" id="GO:0005829">
    <property type="term" value="C:cytosol"/>
    <property type="evidence" value="ECO:0007669"/>
    <property type="project" value="TreeGrafter"/>
</dbReference>
<feature type="signal peptide" evidence="4">
    <location>
        <begin position="1"/>
        <end position="19"/>
    </location>
</feature>
<dbReference type="EMBL" id="BMFK01000001">
    <property type="protein sequence ID" value="GGE73439.1"/>
    <property type="molecule type" value="Genomic_DNA"/>
</dbReference>
<dbReference type="Proteomes" id="UP000605259">
    <property type="component" value="Unassembled WGS sequence"/>
</dbReference>
<name>A0A917EQK0_9BACI</name>
<keyword evidence="3" id="KW-0676">Redox-active center</keyword>
<reference evidence="6" key="1">
    <citation type="journal article" date="2014" name="Int. J. Syst. Evol. Microbiol.">
        <title>Complete genome sequence of Corynebacterium casei LMG S-19264T (=DSM 44701T), isolated from a smear-ripened cheese.</title>
        <authorList>
            <consortium name="US DOE Joint Genome Institute (JGI-PGF)"/>
            <person name="Walter F."/>
            <person name="Albersmeier A."/>
            <person name="Kalinowski J."/>
            <person name="Ruckert C."/>
        </authorList>
    </citation>
    <scope>NUCLEOTIDE SEQUENCE</scope>
    <source>
        <strain evidence="6">CGMCC 1.12698</strain>
    </source>
</reference>
<keyword evidence="4" id="KW-0732">Signal</keyword>
<keyword evidence="2" id="KW-1015">Disulfide bond</keyword>
<gene>
    <name evidence="6" type="primary">trxA</name>
    <name evidence="6" type="ORF">GCM10007140_24110</name>
</gene>
<dbReference type="InterPro" id="IPR013766">
    <property type="entry name" value="Thioredoxin_domain"/>
</dbReference>
<evidence type="ECO:0000256" key="4">
    <source>
        <dbReference type="SAM" id="SignalP"/>
    </source>
</evidence>
<evidence type="ECO:0000313" key="6">
    <source>
        <dbReference type="EMBL" id="GGE73439.1"/>
    </source>
</evidence>
<dbReference type="InterPro" id="IPR036249">
    <property type="entry name" value="Thioredoxin-like_sf"/>
</dbReference>
<evidence type="ECO:0000259" key="5">
    <source>
        <dbReference type="Pfam" id="PF00085"/>
    </source>
</evidence>
<dbReference type="RefSeq" id="WP_188388579.1">
    <property type="nucleotide sequence ID" value="NZ_BMFK01000001.1"/>
</dbReference>
<reference evidence="6" key="2">
    <citation type="submission" date="2020-09" db="EMBL/GenBank/DDBJ databases">
        <authorList>
            <person name="Sun Q."/>
            <person name="Zhou Y."/>
        </authorList>
    </citation>
    <scope>NUCLEOTIDE SEQUENCE</scope>
    <source>
        <strain evidence="6">CGMCC 1.12698</strain>
    </source>
</reference>
<dbReference type="PANTHER" id="PTHR45663">
    <property type="entry name" value="GEO12009P1"/>
    <property type="match status" value="1"/>
</dbReference>
<accession>A0A917EQK0</accession>
<dbReference type="PANTHER" id="PTHR45663:SF11">
    <property type="entry name" value="GEO12009P1"/>
    <property type="match status" value="1"/>
</dbReference>
<dbReference type="CDD" id="cd02947">
    <property type="entry name" value="TRX_family"/>
    <property type="match status" value="1"/>
</dbReference>
<organism evidence="6 7">
    <name type="scientific">Priestia taiwanensis</name>
    <dbReference type="NCBI Taxonomy" id="1347902"/>
    <lineage>
        <taxon>Bacteria</taxon>
        <taxon>Bacillati</taxon>
        <taxon>Bacillota</taxon>
        <taxon>Bacilli</taxon>
        <taxon>Bacillales</taxon>
        <taxon>Bacillaceae</taxon>
        <taxon>Priestia</taxon>
    </lineage>
</organism>